<organism evidence="2 3">
    <name type="scientific">Nocardioides glacieisoli</name>
    <dbReference type="NCBI Taxonomy" id="1168730"/>
    <lineage>
        <taxon>Bacteria</taxon>
        <taxon>Bacillati</taxon>
        <taxon>Actinomycetota</taxon>
        <taxon>Actinomycetes</taxon>
        <taxon>Propionibacteriales</taxon>
        <taxon>Nocardioidaceae</taxon>
        <taxon>Nocardioides</taxon>
    </lineage>
</organism>
<keyword evidence="1" id="KW-0175">Coiled coil</keyword>
<dbReference type="Proteomes" id="UP000291838">
    <property type="component" value="Unassembled WGS sequence"/>
</dbReference>
<keyword evidence="3" id="KW-1185">Reference proteome</keyword>
<protein>
    <submittedName>
        <fullName evidence="2">DUF3732 domain-containing protein</fullName>
    </submittedName>
</protein>
<dbReference type="InterPro" id="IPR027417">
    <property type="entry name" value="P-loop_NTPase"/>
</dbReference>
<feature type="coiled-coil region" evidence="1">
    <location>
        <begin position="396"/>
        <end position="423"/>
    </location>
</feature>
<sequence>MSFQLSRIILFPHGDREPRVVPFKTNALNIITGDSGTGKSAIIDIVDYCLASGECRVADGVIRDNVSWYAVELVVGESRVLVARRGPEAGRPASNDVCVLYDQTDLPAAGSLEPVTNVPGLEALLTELAGIPRTADPDGRLAPSYSATIRHASRLLFQSQNEISSNTLLFHRQSDDFVKASIRDTLPFFLGAVDADDLALARRLADRRRELRRVQQQVRELEDLADVEGSRASRLLLEGIDLGAIEPVDAQTPDGESVPRHEAIARLQVVTIDDADDREIDAGATTDRLNTRRRALLDQARTLREAYQATQEQLAETRDFYDARSSFDSAAADQIERLRLGAEVTEGAPALHECPLCSSELDQTLPAHADVLASLRSLEQTVTAFSQDPPQLRALAEDLAARASDLRRQMVEVTGQLEALDLEQRRLQGNVDQRDQRLLWFGRVSLFLESVAEETRLTDLRLRVSRLQTEIQELEERVGPGAVRDRMASIVSRLSQTMTASAAPLDLEWSSYPIRFDARELTVVVDGPNGPIPLRRVGSGEAWVAYHMITHLALHQQYAGAARPVPHMLFLDQPSQVYFPRESDTVTVAEERIGDMAAAERLLRVAYEATQGNAGFQVIMTEHAEIDEDWFRESLVEDWHEGRALIPAAWL</sequence>
<dbReference type="AlphaFoldDB" id="A0A4Q2RJL0"/>
<reference evidence="2 3" key="1">
    <citation type="submission" date="2019-01" db="EMBL/GenBank/DDBJ databases">
        <title>Novel species of Nocardioides.</title>
        <authorList>
            <person name="Liu Q."/>
            <person name="Xin Y.-H."/>
        </authorList>
    </citation>
    <scope>NUCLEOTIDE SEQUENCE [LARGE SCALE GENOMIC DNA]</scope>
    <source>
        <strain evidence="2 3">HLT3-15</strain>
    </source>
</reference>
<comment type="caution">
    <text evidence="2">The sequence shown here is derived from an EMBL/GenBank/DDBJ whole genome shotgun (WGS) entry which is preliminary data.</text>
</comment>
<proteinExistence type="predicted"/>
<name>A0A4Q2RJL0_9ACTN</name>
<evidence type="ECO:0000256" key="1">
    <source>
        <dbReference type="SAM" id="Coils"/>
    </source>
</evidence>
<dbReference type="SUPFAM" id="SSF52540">
    <property type="entry name" value="P-loop containing nucleoside triphosphate hydrolases"/>
    <property type="match status" value="1"/>
</dbReference>
<gene>
    <name evidence="2" type="ORF">EUA06_20495</name>
</gene>
<dbReference type="Gene3D" id="3.40.50.300">
    <property type="entry name" value="P-loop containing nucleotide triphosphate hydrolases"/>
    <property type="match status" value="1"/>
</dbReference>
<dbReference type="RefSeq" id="WP_129479254.1">
    <property type="nucleotide sequence ID" value="NZ_SDWS01000013.1"/>
</dbReference>
<dbReference type="EMBL" id="SDWS01000013">
    <property type="protein sequence ID" value="RYB88518.1"/>
    <property type="molecule type" value="Genomic_DNA"/>
</dbReference>
<accession>A0A4Q2RJL0</accession>
<dbReference type="Pfam" id="PF12532">
    <property type="entry name" value="DUF3732"/>
    <property type="match status" value="1"/>
</dbReference>
<dbReference type="OrthoDB" id="103556at2"/>
<dbReference type="InterPro" id="IPR022205">
    <property type="entry name" value="DUF3732"/>
</dbReference>
<evidence type="ECO:0000313" key="2">
    <source>
        <dbReference type="EMBL" id="RYB88518.1"/>
    </source>
</evidence>
<evidence type="ECO:0000313" key="3">
    <source>
        <dbReference type="Proteomes" id="UP000291838"/>
    </source>
</evidence>